<sequence length="452" mass="49499">MSMRCMGLLLTEWSTSLICPAQQYLLVPAVGNKPLAALFFAHTPLVLHIHAAFWHTVWVGALLILGLMVVGYVLLRAARRREQKLRQTLQQRAVELAEARAAAESSRLAKSRFLADMSHEVRTPLNAVLGLSHLLQQSPLTPGQLEDLTALQGASHTLLTLFNDLLDGSRTDAGQPDPTAAPFQLPTILQPFEPPLRVLVAEDNGLNQLVARRTLEAWNVEVTVAANGRLAVEAALHQPFDAVLMDVNMPEMDGYEATRELRRHFPDAQQLPILGLTAAILPEDRALALAAGMNDALPKPFEPAVLYTALAHCTGRATAAGPPEPTASSPVPLIQTELRPDWSLLEELAGANTTFMVRVLETFLREAPRQLTALLAASQRPDLPQLAREAHKLKGQLAYFGLQSLTHNLEQLEISAKADNPEAVRTVELIEQQFRQVLPLVQARHDELAASV</sequence>
<dbReference type="RefSeq" id="WP_196953814.1">
    <property type="nucleotide sequence ID" value="NZ_JADWYK010000002.1"/>
</dbReference>
<dbReference type="InterPro" id="IPR001789">
    <property type="entry name" value="Sig_transdc_resp-reg_receiver"/>
</dbReference>
<dbReference type="SUPFAM" id="SSF47384">
    <property type="entry name" value="Homodimeric domain of signal transducing histidine kinase"/>
    <property type="match status" value="1"/>
</dbReference>
<keyword evidence="6" id="KW-0812">Transmembrane</keyword>
<dbReference type="Pfam" id="PF00072">
    <property type="entry name" value="Response_reg"/>
    <property type="match status" value="1"/>
</dbReference>
<evidence type="ECO:0000259" key="7">
    <source>
        <dbReference type="PROSITE" id="PS50110"/>
    </source>
</evidence>
<dbReference type="PROSITE" id="PS50894">
    <property type="entry name" value="HPT"/>
    <property type="match status" value="1"/>
</dbReference>
<dbReference type="PANTHER" id="PTHR45339">
    <property type="entry name" value="HYBRID SIGNAL TRANSDUCTION HISTIDINE KINASE J"/>
    <property type="match status" value="1"/>
</dbReference>
<keyword evidence="6" id="KW-1133">Transmembrane helix</keyword>
<dbReference type="InterPro" id="IPR036097">
    <property type="entry name" value="HisK_dim/P_sf"/>
</dbReference>
<dbReference type="PANTHER" id="PTHR45339:SF3">
    <property type="entry name" value="HISTIDINE KINASE"/>
    <property type="match status" value="1"/>
</dbReference>
<evidence type="ECO:0000313" key="9">
    <source>
        <dbReference type="EMBL" id="MBG8552767.1"/>
    </source>
</evidence>
<dbReference type="Gene3D" id="1.20.120.160">
    <property type="entry name" value="HPT domain"/>
    <property type="match status" value="1"/>
</dbReference>
<gene>
    <name evidence="9" type="ORF">I5L79_04370</name>
</gene>
<feature type="domain" description="HPt" evidence="8">
    <location>
        <begin position="352"/>
        <end position="452"/>
    </location>
</feature>
<dbReference type="SUPFAM" id="SSF52172">
    <property type="entry name" value="CheY-like"/>
    <property type="match status" value="1"/>
</dbReference>
<feature type="domain" description="Response regulatory" evidence="7">
    <location>
        <begin position="197"/>
        <end position="314"/>
    </location>
</feature>
<dbReference type="Gene3D" id="3.40.50.2300">
    <property type="match status" value="1"/>
</dbReference>
<dbReference type="Proteomes" id="UP000601099">
    <property type="component" value="Unassembled WGS sequence"/>
</dbReference>
<evidence type="ECO:0000256" key="1">
    <source>
        <dbReference type="ARBA" id="ARBA00000085"/>
    </source>
</evidence>
<keyword evidence="6" id="KW-0472">Membrane</keyword>
<evidence type="ECO:0000313" key="10">
    <source>
        <dbReference type="Proteomes" id="UP000601099"/>
    </source>
</evidence>
<proteinExistence type="predicted"/>
<accession>A0ABS0L052</accession>
<evidence type="ECO:0000256" key="2">
    <source>
        <dbReference type="ARBA" id="ARBA00012438"/>
    </source>
</evidence>
<dbReference type="CDD" id="cd00082">
    <property type="entry name" value="HisKA"/>
    <property type="match status" value="1"/>
</dbReference>
<dbReference type="CDD" id="cd00088">
    <property type="entry name" value="HPT"/>
    <property type="match status" value="1"/>
</dbReference>
<feature type="transmembrane region" description="Helical" evidence="6">
    <location>
        <begin position="47"/>
        <end position="75"/>
    </location>
</feature>
<evidence type="ECO:0000256" key="3">
    <source>
        <dbReference type="ARBA" id="ARBA00022553"/>
    </source>
</evidence>
<evidence type="ECO:0000256" key="4">
    <source>
        <dbReference type="PROSITE-ProRule" id="PRU00110"/>
    </source>
</evidence>
<comment type="catalytic activity">
    <reaction evidence="1">
        <text>ATP + protein L-histidine = ADP + protein N-phospho-L-histidine.</text>
        <dbReference type="EC" id="2.7.13.3"/>
    </reaction>
</comment>
<dbReference type="InterPro" id="IPR011006">
    <property type="entry name" value="CheY-like_superfamily"/>
</dbReference>
<keyword evidence="10" id="KW-1185">Reference proteome</keyword>
<dbReference type="EC" id="2.7.13.3" evidence="2"/>
<dbReference type="Pfam" id="PF01627">
    <property type="entry name" value="Hpt"/>
    <property type="match status" value="1"/>
</dbReference>
<evidence type="ECO:0000259" key="8">
    <source>
        <dbReference type="PROSITE" id="PS50894"/>
    </source>
</evidence>
<evidence type="ECO:0000256" key="6">
    <source>
        <dbReference type="SAM" id="Phobius"/>
    </source>
</evidence>
<dbReference type="Pfam" id="PF00512">
    <property type="entry name" value="HisKA"/>
    <property type="match status" value="1"/>
</dbReference>
<comment type="caution">
    <text evidence="9">The sequence shown here is derived from an EMBL/GenBank/DDBJ whole genome shotgun (WGS) entry which is preliminary data.</text>
</comment>
<dbReference type="SUPFAM" id="SSF47226">
    <property type="entry name" value="Histidine-containing phosphotransfer domain, HPT domain"/>
    <property type="match status" value="1"/>
</dbReference>
<evidence type="ECO:0000256" key="5">
    <source>
        <dbReference type="PROSITE-ProRule" id="PRU00169"/>
    </source>
</evidence>
<dbReference type="CDD" id="cd17546">
    <property type="entry name" value="REC_hyHK_CKI1_RcsC-like"/>
    <property type="match status" value="1"/>
</dbReference>
<dbReference type="Gene3D" id="1.10.287.130">
    <property type="match status" value="1"/>
</dbReference>
<dbReference type="InterPro" id="IPR036641">
    <property type="entry name" value="HPT_dom_sf"/>
</dbReference>
<dbReference type="EMBL" id="JADWYK010000002">
    <property type="protein sequence ID" value="MBG8552767.1"/>
    <property type="molecule type" value="Genomic_DNA"/>
</dbReference>
<organism evidence="9 10">
    <name type="scientific">Hymenobacter guriensis</name>
    <dbReference type="NCBI Taxonomy" id="2793065"/>
    <lineage>
        <taxon>Bacteria</taxon>
        <taxon>Pseudomonadati</taxon>
        <taxon>Bacteroidota</taxon>
        <taxon>Cytophagia</taxon>
        <taxon>Cytophagales</taxon>
        <taxon>Hymenobacteraceae</taxon>
        <taxon>Hymenobacter</taxon>
    </lineage>
</organism>
<protein>
    <recommendedName>
        <fullName evidence="2">histidine kinase</fullName>
        <ecNumber evidence="2">2.7.13.3</ecNumber>
    </recommendedName>
</protein>
<reference evidence="9 10" key="1">
    <citation type="submission" date="2020-11" db="EMBL/GenBank/DDBJ databases">
        <title>Hymenobacter sp.</title>
        <authorList>
            <person name="Kim M.K."/>
        </authorList>
    </citation>
    <scope>NUCLEOTIDE SEQUENCE [LARGE SCALE GENOMIC DNA]</scope>
    <source>
        <strain evidence="9 10">BT594</strain>
    </source>
</reference>
<dbReference type="SMART" id="SM00448">
    <property type="entry name" value="REC"/>
    <property type="match status" value="1"/>
</dbReference>
<feature type="modified residue" description="Phosphohistidine" evidence="4">
    <location>
        <position position="391"/>
    </location>
</feature>
<dbReference type="InterPro" id="IPR003661">
    <property type="entry name" value="HisK_dim/P_dom"/>
</dbReference>
<dbReference type="SMART" id="SM00388">
    <property type="entry name" value="HisKA"/>
    <property type="match status" value="1"/>
</dbReference>
<name>A0ABS0L052_9BACT</name>
<dbReference type="PROSITE" id="PS50110">
    <property type="entry name" value="RESPONSE_REGULATORY"/>
    <property type="match status" value="1"/>
</dbReference>
<dbReference type="InterPro" id="IPR008207">
    <property type="entry name" value="Sig_transdc_His_kin_Hpt_dom"/>
</dbReference>
<feature type="modified residue" description="4-aspartylphosphate" evidence="5">
    <location>
        <position position="246"/>
    </location>
</feature>
<keyword evidence="3 5" id="KW-0597">Phosphoprotein</keyword>